<evidence type="ECO:0000256" key="3">
    <source>
        <dbReference type="ARBA" id="ARBA00022701"/>
    </source>
</evidence>
<dbReference type="GO" id="GO:0031122">
    <property type="term" value="P:cytoplasmic microtubule organization"/>
    <property type="evidence" value="ECO:0007669"/>
    <property type="project" value="TreeGrafter"/>
</dbReference>
<dbReference type="InterPro" id="IPR032797">
    <property type="entry name" value="Mod21_N"/>
</dbReference>
<evidence type="ECO:0000256" key="2">
    <source>
        <dbReference type="ARBA" id="ARBA00022490"/>
    </source>
</evidence>
<dbReference type="EMBL" id="KN847522">
    <property type="protein sequence ID" value="KIV92640.1"/>
    <property type="molecule type" value="Genomic_DNA"/>
</dbReference>
<name>A0A0D1WTU2_EXOME</name>
<organism evidence="11 12">
    <name type="scientific">Exophiala mesophila</name>
    <name type="common">Black yeast-like fungus</name>
    <dbReference type="NCBI Taxonomy" id="212818"/>
    <lineage>
        <taxon>Eukaryota</taxon>
        <taxon>Fungi</taxon>
        <taxon>Dikarya</taxon>
        <taxon>Ascomycota</taxon>
        <taxon>Pezizomycotina</taxon>
        <taxon>Eurotiomycetes</taxon>
        <taxon>Chaetothyriomycetidae</taxon>
        <taxon>Chaetothyriales</taxon>
        <taxon>Herpotrichiellaceae</taxon>
        <taxon>Exophiala</taxon>
    </lineage>
</organism>
<dbReference type="RefSeq" id="XP_016224214.1">
    <property type="nucleotide sequence ID" value="XM_016368426.1"/>
</dbReference>
<dbReference type="PANTHER" id="PTHR19302:SF33">
    <property type="entry name" value="GAMMA-TUBULIN COMPLEX COMPONENT 5"/>
    <property type="match status" value="1"/>
</dbReference>
<dbReference type="GO" id="GO:0000930">
    <property type="term" value="C:gamma-tubulin complex"/>
    <property type="evidence" value="ECO:0007669"/>
    <property type="project" value="UniProtKB-ARBA"/>
</dbReference>
<keyword evidence="2 5" id="KW-0963">Cytoplasm</keyword>
<dbReference type="GO" id="GO:0005816">
    <property type="term" value="C:spindle pole body"/>
    <property type="evidence" value="ECO:0007669"/>
    <property type="project" value="UniProtKB-ARBA"/>
</dbReference>
<dbReference type="STRING" id="212818.A0A0D1WTU2"/>
<evidence type="ECO:0000256" key="1">
    <source>
        <dbReference type="ARBA" id="ARBA00010337"/>
    </source>
</evidence>
<keyword evidence="12" id="KW-1185">Reference proteome</keyword>
<evidence type="ECO:0000259" key="10">
    <source>
        <dbReference type="Pfam" id="PF17681"/>
    </source>
</evidence>
<sequence>MASTTPLTTWMAELAVALLPSISTSLQVRKLKENFLRTIRNHNYARTNQFEVNERLTGLEEKFQAFNLDDLAAKLYSCRVELRSHDDRWIPDVLDLLLHLSDNPAKSTRVGDVAAGRLAQQGPEVLTWKEIEADDPIDRQDSIWEIPNYSDLSSDEDEADGGSLSSAAVSPGPLRNKALGGKFSARVLDDLGPSLHSTVSQLNDIQFWRLPGPEVCLTETQAMQEVLLMLQGIQTSVFNILPNAIEPDPRYRLKHLDAAASSSLLCEVAALGSEINSIRSWLHLSQESNVMQLIEDRIRESLSAIEISFSTMQDHVLQRLPSAGIESLLQVLQVARSTSLPLRSMLKVLPLLPPNDPVTALDNLFAFIDSTYCCHDEKTHGLALSIFIAAFQLYARPLDTWISTGSIREDGIRLFISENPHPVERLTLWHNWFHITADDDTRVPTFLKQGAQNILTIGKTAAFLAQLQAGPGAFEAIEPLATSAKEAYDLAQQQSSTSFCAIFDMIVNRHLATALANTTAKLTMLLEEECGFSRLLDALEHVFLCRNGAVWQKFECRVFEQIDRCVEVWNDRFLCADALVDTFSSVDSIDPELITVRSAYTSSRTMESRRRSVKILSALTVSYEVFWPIANVILPRSITSYQKIALLLRQLRRVRFSLERRAYFCTQNVSLGAGPVQKLGQGLCFQLSFFINTVYNHLTGCVIDSLTSSARARLSGTIDEMIAVHASYISALEHGCLCSKRIQPLREALVSTMDLCIRFTDVVSSPLTQGRNSDDFEAGSFFSAHSQRYHKRRRAVESESSSDEEVTSDGGEGYSTFILDEDTSILDELVKIRADFKKHVAFLTAGLRGVARNSGEMGDLFELLADALEGVFPQASRHVSQ</sequence>
<dbReference type="GO" id="GO:0000278">
    <property type="term" value="P:mitotic cell cycle"/>
    <property type="evidence" value="ECO:0007669"/>
    <property type="project" value="TreeGrafter"/>
</dbReference>
<dbReference type="GO" id="GO:0007020">
    <property type="term" value="P:microtubule nucleation"/>
    <property type="evidence" value="ECO:0007669"/>
    <property type="project" value="InterPro"/>
</dbReference>
<evidence type="ECO:0000259" key="9">
    <source>
        <dbReference type="Pfam" id="PF14609"/>
    </source>
</evidence>
<feature type="domain" description="Gamma tubulin complex component protein N-terminal" evidence="10">
    <location>
        <begin position="224"/>
        <end position="484"/>
    </location>
</feature>
<comment type="subcellular location">
    <subcellularLocation>
        <location evidence="5">Cytoplasm</location>
        <location evidence="5">Cytoskeleton</location>
        <location evidence="5">Microtubule organizing center</location>
    </subcellularLocation>
</comment>
<keyword evidence="4 5" id="KW-0206">Cytoskeleton</keyword>
<evidence type="ECO:0000313" key="11">
    <source>
        <dbReference type="EMBL" id="KIV92640.1"/>
    </source>
</evidence>
<dbReference type="GO" id="GO:0051011">
    <property type="term" value="F:microtubule minus-end binding"/>
    <property type="evidence" value="ECO:0007669"/>
    <property type="project" value="TreeGrafter"/>
</dbReference>
<dbReference type="InterPro" id="IPR040457">
    <property type="entry name" value="GCP_C"/>
</dbReference>
<protein>
    <recommendedName>
        <fullName evidence="5">Spindle pole body component</fullName>
    </recommendedName>
</protein>
<dbReference type="VEuPathDB" id="FungiDB:PV10_03913"/>
<dbReference type="Gene3D" id="1.20.120.1900">
    <property type="entry name" value="Gamma-tubulin complex, C-terminal domain"/>
    <property type="match status" value="1"/>
</dbReference>
<dbReference type="GO" id="GO:0005874">
    <property type="term" value="C:microtubule"/>
    <property type="evidence" value="ECO:0007669"/>
    <property type="project" value="UniProtKB-KW"/>
</dbReference>
<keyword evidence="3 5" id="KW-0493">Microtubule</keyword>
<dbReference type="GO" id="GO:0000922">
    <property type="term" value="C:spindle pole"/>
    <property type="evidence" value="ECO:0007669"/>
    <property type="project" value="InterPro"/>
</dbReference>
<dbReference type="Pfam" id="PF17681">
    <property type="entry name" value="GCP_N_terminal"/>
    <property type="match status" value="1"/>
</dbReference>
<feature type="chain" id="PRO_5002236250" description="Spindle pole body component" evidence="7">
    <location>
        <begin position="26"/>
        <end position="881"/>
    </location>
</feature>
<dbReference type="Proteomes" id="UP000054302">
    <property type="component" value="Unassembled WGS sequence"/>
</dbReference>
<dbReference type="OrthoDB" id="66546at2759"/>
<proteinExistence type="inferred from homology"/>
<dbReference type="InterPro" id="IPR007259">
    <property type="entry name" value="GCP"/>
</dbReference>
<feature type="signal peptide" evidence="7">
    <location>
        <begin position="1"/>
        <end position="25"/>
    </location>
</feature>
<dbReference type="GeneID" id="27321758"/>
<dbReference type="GO" id="GO:0051225">
    <property type="term" value="P:spindle assembly"/>
    <property type="evidence" value="ECO:0007669"/>
    <property type="project" value="TreeGrafter"/>
</dbReference>
<dbReference type="Pfam" id="PF04130">
    <property type="entry name" value="GCP_C_terminal"/>
    <property type="match status" value="1"/>
</dbReference>
<dbReference type="InterPro" id="IPR041470">
    <property type="entry name" value="GCP_N"/>
</dbReference>
<dbReference type="GO" id="GO:0051321">
    <property type="term" value="P:meiotic cell cycle"/>
    <property type="evidence" value="ECO:0007669"/>
    <property type="project" value="TreeGrafter"/>
</dbReference>
<comment type="similarity">
    <text evidence="1 5">Belongs to the TUBGCP family.</text>
</comment>
<evidence type="ECO:0000256" key="4">
    <source>
        <dbReference type="ARBA" id="ARBA00023212"/>
    </source>
</evidence>
<dbReference type="InterPro" id="IPR042241">
    <property type="entry name" value="GCP_C_sf"/>
</dbReference>
<dbReference type="AlphaFoldDB" id="A0A0D1WTU2"/>
<dbReference type="CDD" id="cd22572">
    <property type="entry name" value="GCP5_NTD"/>
    <property type="match status" value="1"/>
</dbReference>
<evidence type="ECO:0000256" key="7">
    <source>
        <dbReference type="SAM" id="SignalP"/>
    </source>
</evidence>
<keyword evidence="7" id="KW-0732">Signal</keyword>
<dbReference type="InterPro" id="IPR059169">
    <property type="entry name" value="GCP5_N_ext"/>
</dbReference>
<dbReference type="GO" id="GO:0043015">
    <property type="term" value="F:gamma-tubulin binding"/>
    <property type="evidence" value="ECO:0007669"/>
    <property type="project" value="InterPro"/>
</dbReference>
<accession>A0A0D1WTU2</accession>
<feature type="domain" description="Gamma tubulin complex component C-terminal" evidence="8">
    <location>
        <begin position="537"/>
        <end position="854"/>
    </location>
</feature>
<dbReference type="OMA" id="RTNQFEV"/>
<reference evidence="11 12" key="1">
    <citation type="submission" date="2015-01" db="EMBL/GenBank/DDBJ databases">
        <title>The Genome Sequence of Exophiala mesophila CBS40295.</title>
        <authorList>
            <consortium name="The Broad Institute Genomics Platform"/>
            <person name="Cuomo C."/>
            <person name="de Hoog S."/>
            <person name="Gorbushina A."/>
            <person name="Stielow B."/>
            <person name="Teixiera M."/>
            <person name="Abouelleil A."/>
            <person name="Chapman S.B."/>
            <person name="Priest M."/>
            <person name="Young S.K."/>
            <person name="Wortman J."/>
            <person name="Nusbaum C."/>
            <person name="Birren B."/>
        </authorList>
    </citation>
    <scope>NUCLEOTIDE SEQUENCE [LARGE SCALE GENOMIC DNA]</scope>
    <source>
        <strain evidence="11 12">CBS 40295</strain>
    </source>
</reference>
<feature type="region of interest" description="Disordered" evidence="6">
    <location>
        <begin position="150"/>
        <end position="170"/>
    </location>
</feature>
<dbReference type="Pfam" id="PF14609">
    <property type="entry name" value="GCP5-Mod21_N"/>
    <property type="match status" value="1"/>
</dbReference>
<dbReference type="PANTHER" id="PTHR19302">
    <property type="entry name" value="GAMMA TUBULIN COMPLEX PROTEIN"/>
    <property type="match status" value="1"/>
</dbReference>
<evidence type="ECO:0000259" key="8">
    <source>
        <dbReference type="Pfam" id="PF04130"/>
    </source>
</evidence>
<evidence type="ECO:0000256" key="5">
    <source>
        <dbReference type="RuleBase" id="RU363050"/>
    </source>
</evidence>
<evidence type="ECO:0000313" key="12">
    <source>
        <dbReference type="Proteomes" id="UP000054302"/>
    </source>
</evidence>
<gene>
    <name evidence="11" type="ORF">PV10_03913</name>
</gene>
<evidence type="ECO:0000256" key="6">
    <source>
        <dbReference type="SAM" id="MobiDB-lite"/>
    </source>
</evidence>
<dbReference type="HOGENOM" id="CLU_010106_0_0_1"/>
<feature type="domain" description="Gamma-Tubulin ring complex non-core subunit mod21 N-terminal" evidence="9">
    <location>
        <begin position="68"/>
        <end position="155"/>
    </location>
</feature>